<accession>A0A517WFL8</accession>
<sequence length="206" mass="23767">MINKSFRDLENWIFVRPGGNWPPREVPEDAVLLRIADQFDVHFVACVEDEEGEREDIIITHAQMKRWRIKQKRLTQTAGWNNCDVAIWTWPHVEDDIRLFRYPEPNEHWIGHIITPGGLLEHTDVSDSPCIMIPNPTTVLIAGLHDRQAQDLLLELSVKEVGTQGPLTRRPLVIDKKWENWNLVPDAENPLAAEYQKHFGDACPAD</sequence>
<dbReference type="AlphaFoldDB" id="A0A517WFL8"/>
<reference evidence="1 2" key="1">
    <citation type="submission" date="2019-02" db="EMBL/GenBank/DDBJ databases">
        <title>Deep-cultivation of Planctomycetes and their phenomic and genomic characterization uncovers novel biology.</title>
        <authorList>
            <person name="Wiegand S."/>
            <person name="Jogler M."/>
            <person name="Boedeker C."/>
            <person name="Pinto D."/>
            <person name="Vollmers J."/>
            <person name="Rivas-Marin E."/>
            <person name="Kohn T."/>
            <person name="Peeters S.H."/>
            <person name="Heuer A."/>
            <person name="Rast P."/>
            <person name="Oberbeckmann S."/>
            <person name="Bunk B."/>
            <person name="Jeske O."/>
            <person name="Meyerdierks A."/>
            <person name="Storesund J.E."/>
            <person name="Kallscheuer N."/>
            <person name="Luecker S."/>
            <person name="Lage O.M."/>
            <person name="Pohl T."/>
            <person name="Merkel B.J."/>
            <person name="Hornburger P."/>
            <person name="Mueller R.-W."/>
            <person name="Bruemmer F."/>
            <person name="Labrenz M."/>
            <person name="Spormann A.M."/>
            <person name="Op den Camp H."/>
            <person name="Overmann J."/>
            <person name="Amann R."/>
            <person name="Jetten M.S.M."/>
            <person name="Mascher T."/>
            <person name="Medema M.H."/>
            <person name="Devos D.P."/>
            <person name="Kaster A.-K."/>
            <person name="Ovreas L."/>
            <person name="Rohde M."/>
            <person name="Galperin M.Y."/>
            <person name="Jogler C."/>
        </authorList>
    </citation>
    <scope>NUCLEOTIDE SEQUENCE [LARGE SCALE GENOMIC DNA]</scope>
    <source>
        <strain evidence="1 2">V6</strain>
    </source>
</reference>
<evidence type="ECO:0000313" key="1">
    <source>
        <dbReference type="EMBL" id="QDU04037.1"/>
    </source>
</evidence>
<name>A0A517WFL8_9PLAN</name>
<dbReference type="Proteomes" id="UP000320722">
    <property type="component" value="Chromosome"/>
</dbReference>
<dbReference type="EMBL" id="CP036347">
    <property type="protein sequence ID" value="QDU04037.1"/>
    <property type="molecule type" value="Genomic_DNA"/>
</dbReference>
<proteinExistence type="predicted"/>
<evidence type="ECO:0000313" key="2">
    <source>
        <dbReference type="Proteomes" id="UP000320722"/>
    </source>
</evidence>
<protein>
    <submittedName>
        <fullName evidence="1">Uncharacterized protein</fullName>
    </submittedName>
</protein>
<gene>
    <name evidence="1" type="ORF">V6x_37620</name>
</gene>
<organism evidence="1 2">
    <name type="scientific">Gimesia chilikensis</name>
    <dbReference type="NCBI Taxonomy" id="2605989"/>
    <lineage>
        <taxon>Bacteria</taxon>
        <taxon>Pseudomonadati</taxon>
        <taxon>Planctomycetota</taxon>
        <taxon>Planctomycetia</taxon>
        <taxon>Planctomycetales</taxon>
        <taxon>Planctomycetaceae</taxon>
        <taxon>Gimesia</taxon>
    </lineage>
</organism>